<name>A0A918YJZ9_9ACTN</name>
<comment type="caution">
    <text evidence="2">The sequence shown here is derived from an EMBL/GenBank/DDBJ whole genome shotgun (WGS) entry which is preliminary data.</text>
</comment>
<gene>
    <name evidence="2" type="ORF">GCM10010339_48520</name>
</gene>
<accession>A0A918YJZ9</accession>
<dbReference type="Pfam" id="PF00483">
    <property type="entry name" value="NTP_transferase"/>
    <property type="match status" value="1"/>
</dbReference>
<dbReference type="InterPro" id="IPR013446">
    <property type="entry name" value="G1P_cyt_trans-like"/>
</dbReference>
<reference evidence="2" key="1">
    <citation type="journal article" date="2014" name="Int. J. Syst. Evol. Microbiol.">
        <title>Complete genome sequence of Corynebacterium casei LMG S-19264T (=DSM 44701T), isolated from a smear-ripened cheese.</title>
        <authorList>
            <consortium name="US DOE Joint Genome Institute (JGI-PGF)"/>
            <person name="Walter F."/>
            <person name="Albersmeier A."/>
            <person name="Kalinowski J."/>
            <person name="Ruckert C."/>
        </authorList>
    </citation>
    <scope>NUCLEOTIDE SEQUENCE</scope>
    <source>
        <strain evidence="2">JCM 4714</strain>
    </source>
</reference>
<dbReference type="PANTHER" id="PTHR47183">
    <property type="entry name" value="GLUCOSE-1-PHOSPHATE CYTIDYLYLTRANSFERASE-RELATED"/>
    <property type="match status" value="1"/>
</dbReference>
<keyword evidence="2" id="KW-0808">Transferase</keyword>
<dbReference type="GO" id="GO:0047343">
    <property type="term" value="F:glucose-1-phosphate cytidylyltransferase activity"/>
    <property type="evidence" value="ECO:0007669"/>
    <property type="project" value="InterPro"/>
</dbReference>
<dbReference type="Proteomes" id="UP000655443">
    <property type="component" value="Unassembled WGS sequence"/>
</dbReference>
<proteinExistence type="predicted"/>
<keyword evidence="3" id="KW-1185">Reference proteome</keyword>
<evidence type="ECO:0000313" key="2">
    <source>
        <dbReference type="EMBL" id="GHE06684.1"/>
    </source>
</evidence>
<evidence type="ECO:0000259" key="1">
    <source>
        <dbReference type="Pfam" id="PF00483"/>
    </source>
</evidence>
<dbReference type="InterPro" id="IPR029044">
    <property type="entry name" value="Nucleotide-diphossugar_trans"/>
</dbReference>
<feature type="domain" description="Nucleotidyl transferase" evidence="1">
    <location>
        <begin position="5"/>
        <end position="201"/>
    </location>
</feature>
<dbReference type="EMBL" id="BMVG01000012">
    <property type="protein sequence ID" value="GHE06684.1"/>
    <property type="molecule type" value="Genomic_DNA"/>
</dbReference>
<dbReference type="Gene3D" id="3.90.550.10">
    <property type="entry name" value="Spore Coat Polysaccharide Biosynthesis Protein SpsA, Chain A"/>
    <property type="match status" value="1"/>
</dbReference>
<keyword evidence="2" id="KW-0548">Nucleotidyltransferase</keyword>
<dbReference type="SUPFAM" id="SSF53448">
    <property type="entry name" value="Nucleotide-diphospho-sugar transferases"/>
    <property type="match status" value="1"/>
</dbReference>
<protein>
    <submittedName>
        <fullName evidence="2">Glucose-1-phosphate cytidylyltransferase</fullName>
    </submittedName>
</protein>
<evidence type="ECO:0000313" key="3">
    <source>
        <dbReference type="Proteomes" id="UP000655443"/>
    </source>
</evidence>
<sequence length="265" mass="29148">MMDVVILCGGRGTRLFPATATLPKLLVPIGPRTMLELLIAHLEGQGIQRVILCAGYRASEIISFLTERSVEPVRELGDGDLGAVVRGPRGRPVEVVAADTGLDVPTGARIHRISPYLRSQECMVVYGDVLGDVAVDRLLHHHRWRCKSVTVTTAKARSPFGHVIVGEQGQVRAFQEKPVLTDPVNIGFMVLDRTVVADELNPHSGQLEEDLLRRLAVDGQLSAFEHDGHFEKMDTLADRERLEGLWKQGELDWLTAPVSDLATTL</sequence>
<organism evidence="2 3">
    <name type="scientific">Streptomyces alanosinicus</name>
    <dbReference type="NCBI Taxonomy" id="68171"/>
    <lineage>
        <taxon>Bacteria</taxon>
        <taxon>Bacillati</taxon>
        <taxon>Actinomycetota</taxon>
        <taxon>Actinomycetes</taxon>
        <taxon>Kitasatosporales</taxon>
        <taxon>Streptomycetaceae</taxon>
        <taxon>Streptomyces</taxon>
    </lineage>
</organism>
<dbReference type="AlphaFoldDB" id="A0A918YJZ9"/>
<dbReference type="InterPro" id="IPR005835">
    <property type="entry name" value="NTP_transferase_dom"/>
</dbReference>
<dbReference type="RefSeq" id="WP_189955704.1">
    <property type="nucleotide sequence ID" value="NZ_BMVG01000012.1"/>
</dbReference>
<dbReference type="PANTHER" id="PTHR47183:SF1">
    <property type="entry name" value="GLUCOSE-1-PHOSPHATE CYTIDYLYLTRANSFERASE"/>
    <property type="match status" value="1"/>
</dbReference>
<reference evidence="2" key="2">
    <citation type="submission" date="2020-09" db="EMBL/GenBank/DDBJ databases">
        <authorList>
            <person name="Sun Q."/>
            <person name="Ohkuma M."/>
        </authorList>
    </citation>
    <scope>NUCLEOTIDE SEQUENCE</scope>
    <source>
        <strain evidence="2">JCM 4714</strain>
    </source>
</reference>